<comment type="caution">
    <text evidence="1">The sequence shown here is derived from an EMBL/GenBank/DDBJ whole genome shotgun (WGS) entry which is preliminary data.</text>
</comment>
<keyword evidence="2" id="KW-1185">Reference proteome</keyword>
<proteinExistence type="predicted"/>
<evidence type="ECO:0000313" key="1">
    <source>
        <dbReference type="EMBL" id="CAH2090817.1"/>
    </source>
</evidence>
<gene>
    <name evidence="1" type="ORF">EEDITHA_LOCUS6740</name>
</gene>
<organism evidence="1 2">
    <name type="scientific">Euphydryas editha</name>
    <name type="common">Edith's checkerspot</name>
    <dbReference type="NCBI Taxonomy" id="104508"/>
    <lineage>
        <taxon>Eukaryota</taxon>
        <taxon>Metazoa</taxon>
        <taxon>Ecdysozoa</taxon>
        <taxon>Arthropoda</taxon>
        <taxon>Hexapoda</taxon>
        <taxon>Insecta</taxon>
        <taxon>Pterygota</taxon>
        <taxon>Neoptera</taxon>
        <taxon>Endopterygota</taxon>
        <taxon>Lepidoptera</taxon>
        <taxon>Glossata</taxon>
        <taxon>Ditrysia</taxon>
        <taxon>Papilionoidea</taxon>
        <taxon>Nymphalidae</taxon>
        <taxon>Nymphalinae</taxon>
        <taxon>Euphydryas</taxon>
    </lineage>
</organism>
<accession>A0AAU9TZB0</accession>
<dbReference type="Proteomes" id="UP001153954">
    <property type="component" value="Unassembled WGS sequence"/>
</dbReference>
<name>A0AAU9TZB0_EUPED</name>
<dbReference type="AlphaFoldDB" id="A0AAU9TZB0"/>
<reference evidence="1" key="1">
    <citation type="submission" date="2022-03" db="EMBL/GenBank/DDBJ databases">
        <authorList>
            <person name="Tunstrom K."/>
        </authorList>
    </citation>
    <scope>NUCLEOTIDE SEQUENCE</scope>
</reference>
<evidence type="ECO:0000313" key="2">
    <source>
        <dbReference type="Proteomes" id="UP001153954"/>
    </source>
</evidence>
<dbReference type="EMBL" id="CAKOGL010000010">
    <property type="protein sequence ID" value="CAH2090817.1"/>
    <property type="molecule type" value="Genomic_DNA"/>
</dbReference>
<sequence>MNHLLVEEIKIWEVKEKIERKYKLINGDSVPGFVKESITVEVFNKNIPSNKPRIFRADPNSSSLEINYIKPDVLNEIRIQSYKQNEDGEYSEPWRLKVFKEFRHNAVGHKHMEKCMGRTTEFISCSSEVEMNIVNHISREEILRYIHC</sequence>
<protein>
    <submittedName>
        <fullName evidence="1">Uncharacterized protein</fullName>
    </submittedName>
</protein>